<protein>
    <submittedName>
        <fullName evidence="1">HAD hydrolase-like protein</fullName>
    </submittedName>
</protein>
<dbReference type="InterPro" id="IPR006357">
    <property type="entry name" value="HAD-SF_hydro_IIA"/>
</dbReference>
<dbReference type="RefSeq" id="WP_160972170.1">
    <property type="nucleotide sequence ID" value="NZ_WWEN01000002.1"/>
</dbReference>
<dbReference type="Pfam" id="PF13242">
    <property type="entry name" value="Hydrolase_like"/>
    <property type="match status" value="1"/>
</dbReference>
<dbReference type="PANTHER" id="PTHR19288">
    <property type="entry name" value="4-NITROPHENYLPHOSPHATASE-RELATED"/>
    <property type="match status" value="1"/>
</dbReference>
<evidence type="ECO:0000313" key="1">
    <source>
        <dbReference type="EMBL" id="MYM54479.1"/>
    </source>
</evidence>
<proteinExistence type="predicted"/>
<dbReference type="Proteomes" id="UP000479043">
    <property type="component" value="Unassembled WGS sequence"/>
</dbReference>
<dbReference type="PANTHER" id="PTHR19288:SF46">
    <property type="entry name" value="HALOACID DEHALOGENASE-LIKE HYDROLASE DOMAIN-CONTAINING PROTEIN 2"/>
    <property type="match status" value="1"/>
</dbReference>
<comment type="caution">
    <text evidence="1">The sequence shown here is derived from an EMBL/GenBank/DDBJ whole genome shotgun (WGS) entry which is preliminary data.</text>
</comment>
<dbReference type="GO" id="GO:0016791">
    <property type="term" value="F:phosphatase activity"/>
    <property type="evidence" value="ECO:0007669"/>
    <property type="project" value="TreeGrafter"/>
</dbReference>
<evidence type="ECO:0000313" key="2">
    <source>
        <dbReference type="Proteomes" id="UP000479043"/>
    </source>
</evidence>
<reference evidence="1 2" key="1">
    <citation type="submission" date="2020-01" db="EMBL/GenBank/DDBJ databases">
        <authorList>
            <person name="Chen S."/>
        </authorList>
    </citation>
    <scope>NUCLEOTIDE SEQUENCE [LARGE SCALE GENOMIC DNA]</scope>
    <source>
        <strain evidence="1 2">GS-10</strain>
    </source>
</reference>
<dbReference type="InterPro" id="IPR023214">
    <property type="entry name" value="HAD_sf"/>
</dbReference>
<dbReference type="Pfam" id="PF13344">
    <property type="entry name" value="Hydrolase_6"/>
    <property type="match status" value="1"/>
</dbReference>
<sequence length="253" mass="26216">MPEPIRLQQFLDGPWPERAAILADLDGCLVSGDTVLPGVPELFARCGARLWVVSNNSTDTARTLSARLAGLGLALPPERVLLAGEMTLRALQQTRPGARIALYATDPLQELAQELGLVPDRAAPERVVLARDTALSFADIARIAEHAHAGIPVTLANPDTSHPAADGTPVPETGALWAAVSAMVPQARVNSLGKPAPDMPREALRRAGVTAGAAVFIGDTAETDGLAAAAAGVEFVHLARPGHAPARPAMTGA</sequence>
<name>A0A6L8LMW4_9RHOB</name>
<keyword evidence="2" id="KW-1185">Reference proteome</keyword>
<accession>A0A6L8LMW4</accession>
<gene>
    <name evidence="1" type="ORF">GR167_04130</name>
</gene>
<organism evidence="1 2">
    <name type="scientific">Thalassovita mangrovi</name>
    <dbReference type="NCBI Taxonomy" id="2692236"/>
    <lineage>
        <taxon>Bacteria</taxon>
        <taxon>Pseudomonadati</taxon>
        <taxon>Pseudomonadota</taxon>
        <taxon>Alphaproteobacteria</taxon>
        <taxon>Rhodobacterales</taxon>
        <taxon>Roseobacteraceae</taxon>
        <taxon>Thalassovita</taxon>
    </lineage>
</organism>
<dbReference type="SUPFAM" id="SSF56784">
    <property type="entry name" value="HAD-like"/>
    <property type="match status" value="1"/>
</dbReference>
<dbReference type="InterPro" id="IPR036412">
    <property type="entry name" value="HAD-like_sf"/>
</dbReference>
<dbReference type="Gene3D" id="3.40.50.1000">
    <property type="entry name" value="HAD superfamily/HAD-like"/>
    <property type="match status" value="2"/>
</dbReference>
<dbReference type="EMBL" id="WWEN01000002">
    <property type="protein sequence ID" value="MYM54479.1"/>
    <property type="molecule type" value="Genomic_DNA"/>
</dbReference>
<keyword evidence="1" id="KW-0378">Hydrolase</keyword>
<dbReference type="AlphaFoldDB" id="A0A6L8LMW4"/>
<dbReference type="GO" id="GO:0005737">
    <property type="term" value="C:cytoplasm"/>
    <property type="evidence" value="ECO:0007669"/>
    <property type="project" value="TreeGrafter"/>
</dbReference>